<comment type="caution">
    <text evidence="3">The sequence shown here is derived from an EMBL/GenBank/DDBJ whole genome shotgun (WGS) entry which is preliminary data.</text>
</comment>
<proteinExistence type="predicted"/>
<reference evidence="3" key="1">
    <citation type="submission" date="2023-06" db="EMBL/GenBank/DDBJ databases">
        <title>Genome-scale phylogeny and comparative genomics of the fungal order Sordariales.</title>
        <authorList>
            <consortium name="Lawrence Berkeley National Laboratory"/>
            <person name="Hensen N."/>
            <person name="Bonometti L."/>
            <person name="Westerberg I."/>
            <person name="Brannstrom I.O."/>
            <person name="Guillou S."/>
            <person name="Cros-Aarteil S."/>
            <person name="Calhoun S."/>
            <person name="Haridas S."/>
            <person name="Kuo A."/>
            <person name="Mondo S."/>
            <person name="Pangilinan J."/>
            <person name="Riley R."/>
            <person name="Labutti K."/>
            <person name="Andreopoulos B."/>
            <person name="Lipzen A."/>
            <person name="Chen C."/>
            <person name="Yanf M."/>
            <person name="Daum C."/>
            <person name="Ng V."/>
            <person name="Clum A."/>
            <person name="Steindorff A."/>
            <person name="Ohm R."/>
            <person name="Martin F."/>
            <person name="Silar P."/>
            <person name="Natvig D."/>
            <person name="Lalanne C."/>
            <person name="Gautier V."/>
            <person name="Ament-Velasquez S.L."/>
            <person name="Kruys A."/>
            <person name="Hutchinson M.I."/>
            <person name="Powell A.J."/>
            <person name="Barry K."/>
            <person name="Miller A.N."/>
            <person name="Grigoriev I.V."/>
            <person name="Debuchy R."/>
            <person name="Gladieux P."/>
            <person name="Thoren M.H."/>
            <person name="Johannesson H."/>
        </authorList>
    </citation>
    <scope>NUCLEOTIDE SEQUENCE</scope>
    <source>
        <strain evidence="3">CBS 307.81</strain>
    </source>
</reference>
<dbReference type="Proteomes" id="UP001174997">
    <property type="component" value="Unassembled WGS sequence"/>
</dbReference>
<feature type="compositionally biased region" description="Low complexity" evidence="2">
    <location>
        <begin position="69"/>
        <end position="86"/>
    </location>
</feature>
<feature type="compositionally biased region" description="Low complexity" evidence="2">
    <location>
        <begin position="301"/>
        <end position="319"/>
    </location>
</feature>
<dbReference type="EMBL" id="JAULSY010000093">
    <property type="protein sequence ID" value="KAK0666185.1"/>
    <property type="molecule type" value="Genomic_DNA"/>
</dbReference>
<name>A0AA39Z8J2_9PEZI</name>
<feature type="region of interest" description="Disordered" evidence="2">
    <location>
        <begin position="298"/>
        <end position="443"/>
    </location>
</feature>
<organism evidence="3 4">
    <name type="scientific">Cercophora samala</name>
    <dbReference type="NCBI Taxonomy" id="330535"/>
    <lineage>
        <taxon>Eukaryota</taxon>
        <taxon>Fungi</taxon>
        <taxon>Dikarya</taxon>
        <taxon>Ascomycota</taxon>
        <taxon>Pezizomycotina</taxon>
        <taxon>Sordariomycetes</taxon>
        <taxon>Sordariomycetidae</taxon>
        <taxon>Sordariales</taxon>
        <taxon>Lasiosphaeriaceae</taxon>
        <taxon>Cercophora</taxon>
    </lineage>
</organism>
<protein>
    <submittedName>
        <fullName evidence="3">Uncharacterized protein</fullName>
    </submittedName>
</protein>
<evidence type="ECO:0000256" key="2">
    <source>
        <dbReference type="SAM" id="MobiDB-lite"/>
    </source>
</evidence>
<feature type="compositionally biased region" description="Polar residues" evidence="2">
    <location>
        <begin position="404"/>
        <end position="413"/>
    </location>
</feature>
<feature type="region of interest" description="Disordered" evidence="2">
    <location>
        <begin position="457"/>
        <end position="528"/>
    </location>
</feature>
<feature type="compositionally biased region" description="Basic and acidic residues" evidence="2">
    <location>
        <begin position="457"/>
        <end position="472"/>
    </location>
</feature>
<sequence length="662" mass="74926">MDDTFDADTPVPSIESAESVTSDKMDSNHELGTIRNANEATPLTQLLAMNCDTIQESSLFTPAPSASVAPAASIAPSTSTASISSSRSDRSTKKARLKTLKKHHPSVKLIIDHTAHHYRASITRPDPPPLPEWLNLRETAQQLARLPQTNSKAYKLPLRRATREAASLMKAWRSSHPTWREAYRANGKMPWLPTRSELFAIEILEEKGRGMPRCITKLFEENEVELGWVFDHGYVEPGEPTGEGWEGVADFWKGAKVCDEAWRLAYMKDPKGKVSSLEFEDDLTALVREVVCRGSGRGVTEEASVVSEESQESGEGMVVKNEVGGAEDIEGEQREEELQERLHEEQLHRAREEKAREEKLQERRRQNTKRKREKRQEEKLQREKLQREKPQEEKRQEEMREKQGSQNEQNGETQNDHRNTSVTHQQTSPAPEQSLNTTISAPILKRIMIETVKEAMRDFGLDNLGKRQRQEDREDDDDDVPALTARKKQKITDHDNTAKQTDLPSPPPGSETPPAKVHESVEGYGNNKIEGKITEEMFIDLANKHNAGKTTNELKETTKELKETTNRCAVMEERQKATEKENKILRNQLTACFQRLELVEKGYYLQSPQPAQGSPARVQDQPTLQAQGRQSANVEQQQQQQNGGRSRGSSFYVGPTYSRPSI</sequence>
<feature type="compositionally biased region" description="Acidic residues" evidence="2">
    <location>
        <begin position="325"/>
        <end position="338"/>
    </location>
</feature>
<feature type="coiled-coil region" evidence="1">
    <location>
        <begin position="547"/>
        <end position="588"/>
    </location>
</feature>
<keyword evidence="4" id="KW-1185">Reference proteome</keyword>
<keyword evidence="1" id="KW-0175">Coiled coil</keyword>
<feature type="compositionally biased region" description="Polar residues" evidence="2">
    <location>
        <begin position="620"/>
        <end position="635"/>
    </location>
</feature>
<gene>
    <name evidence="3" type="ORF">QBC41DRAFT_398836</name>
</gene>
<feature type="compositionally biased region" description="Basic and acidic residues" evidence="2">
    <location>
        <begin position="374"/>
        <end position="403"/>
    </location>
</feature>
<dbReference type="AlphaFoldDB" id="A0AA39Z8J2"/>
<feature type="region of interest" description="Disordered" evidence="2">
    <location>
        <begin position="69"/>
        <end position="97"/>
    </location>
</feature>
<feature type="compositionally biased region" description="Polar residues" evidence="2">
    <location>
        <begin position="420"/>
        <end position="440"/>
    </location>
</feature>
<evidence type="ECO:0000256" key="1">
    <source>
        <dbReference type="SAM" id="Coils"/>
    </source>
</evidence>
<feature type="region of interest" description="Disordered" evidence="2">
    <location>
        <begin position="1"/>
        <end position="26"/>
    </location>
</feature>
<accession>A0AA39Z8J2</accession>
<evidence type="ECO:0000313" key="3">
    <source>
        <dbReference type="EMBL" id="KAK0666185.1"/>
    </source>
</evidence>
<evidence type="ECO:0000313" key="4">
    <source>
        <dbReference type="Proteomes" id="UP001174997"/>
    </source>
</evidence>
<feature type="region of interest" description="Disordered" evidence="2">
    <location>
        <begin position="606"/>
        <end position="662"/>
    </location>
</feature>
<feature type="compositionally biased region" description="Basic and acidic residues" evidence="2">
    <location>
        <begin position="339"/>
        <end position="365"/>
    </location>
</feature>